<evidence type="ECO:0000313" key="4">
    <source>
        <dbReference type="Proteomes" id="UP000008037"/>
    </source>
</evidence>
<dbReference type="Pfam" id="PF00072">
    <property type="entry name" value="Response_reg"/>
    <property type="match status" value="1"/>
</dbReference>
<reference evidence="3 4" key="1">
    <citation type="journal article" date="2012" name="Environ. Microbiol.">
        <title>The genome of the ammonia-oxidizing Candidatus Nitrososphaera gargensis: insights into metabolic versatility and environmental adaptations.</title>
        <authorList>
            <person name="Spang A."/>
            <person name="Poehlein A."/>
            <person name="Offre P."/>
            <person name="Zumbragel S."/>
            <person name="Haider S."/>
            <person name="Rychlik N."/>
            <person name="Nowka B."/>
            <person name="Schmeisser C."/>
            <person name="Lebedeva E.V."/>
            <person name="Rattei T."/>
            <person name="Bohm C."/>
            <person name="Schmid M."/>
            <person name="Galushko A."/>
            <person name="Hatzenpichler R."/>
            <person name="Weinmaier T."/>
            <person name="Daniel R."/>
            <person name="Schleper C."/>
            <person name="Spieck E."/>
            <person name="Streit W."/>
            <person name="Wagner M."/>
        </authorList>
    </citation>
    <scope>NUCLEOTIDE SEQUENCE [LARGE SCALE GENOMIC DNA]</scope>
    <source>
        <strain evidence="4">Ga9.2</strain>
    </source>
</reference>
<dbReference type="PANTHER" id="PTHR44591:SF3">
    <property type="entry name" value="RESPONSE REGULATORY DOMAIN-CONTAINING PROTEIN"/>
    <property type="match status" value="1"/>
</dbReference>
<dbReference type="GO" id="GO:0000160">
    <property type="term" value="P:phosphorelay signal transduction system"/>
    <property type="evidence" value="ECO:0007669"/>
    <property type="project" value="InterPro"/>
</dbReference>
<dbReference type="Gene3D" id="3.40.50.2300">
    <property type="match status" value="1"/>
</dbReference>
<gene>
    <name evidence="3" type="ordered locus">Ngar_c02740</name>
</gene>
<dbReference type="SMART" id="SM00448">
    <property type="entry name" value="REC"/>
    <property type="match status" value="1"/>
</dbReference>
<dbReference type="EMBL" id="CP002408">
    <property type="protein sequence ID" value="AFU57222.1"/>
    <property type="molecule type" value="Genomic_DNA"/>
</dbReference>
<dbReference type="BioCyc" id="CNIT1237085:G1324-274-MONOMER"/>
<dbReference type="SUPFAM" id="SSF52172">
    <property type="entry name" value="CheY-like"/>
    <property type="match status" value="1"/>
</dbReference>
<dbReference type="AlphaFoldDB" id="K0IHF6"/>
<dbReference type="Proteomes" id="UP000008037">
    <property type="component" value="Chromosome"/>
</dbReference>
<keyword evidence="1" id="KW-0597">Phosphoprotein</keyword>
<protein>
    <submittedName>
        <fullName evidence="3">Putative signal transduction response regulator</fullName>
    </submittedName>
</protein>
<organism evidence="3 4">
    <name type="scientific">Nitrososphaera gargensis (strain Ga9.2)</name>
    <dbReference type="NCBI Taxonomy" id="1237085"/>
    <lineage>
        <taxon>Archaea</taxon>
        <taxon>Nitrososphaerota</taxon>
        <taxon>Nitrososphaeria</taxon>
        <taxon>Nitrososphaerales</taxon>
        <taxon>Nitrososphaeraceae</taxon>
        <taxon>Nitrososphaera</taxon>
    </lineage>
</organism>
<dbReference type="GeneID" id="13796450"/>
<dbReference type="InParanoid" id="K0IHF6"/>
<dbReference type="PROSITE" id="PS50110">
    <property type="entry name" value="RESPONSE_REGULATORY"/>
    <property type="match status" value="1"/>
</dbReference>
<proteinExistence type="predicted"/>
<evidence type="ECO:0000259" key="2">
    <source>
        <dbReference type="PROSITE" id="PS50110"/>
    </source>
</evidence>
<dbReference type="HOGENOM" id="CLU_000445_69_8_2"/>
<dbReference type="InterPro" id="IPR001789">
    <property type="entry name" value="Sig_transdc_resp-reg_receiver"/>
</dbReference>
<dbReference type="PANTHER" id="PTHR44591">
    <property type="entry name" value="STRESS RESPONSE REGULATOR PROTEIN 1"/>
    <property type="match status" value="1"/>
</dbReference>
<feature type="domain" description="Response regulatory" evidence="2">
    <location>
        <begin position="6"/>
        <end position="124"/>
    </location>
</feature>
<dbReference type="InterPro" id="IPR050595">
    <property type="entry name" value="Bact_response_regulator"/>
</dbReference>
<evidence type="ECO:0000256" key="1">
    <source>
        <dbReference type="ARBA" id="ARBA00022553"/>
    </source>
</evidence>
<sequence length="130" mass="14509">MTIPKKVMIIDDEPDVVAAIQNSLKNNGYKANGFTDSRKALEEFRNNSQEYALIISDIRMPGMSGFDLARRAKGTRPDVPIVLMSAFEINKPEFSSLFPSMSVSELVTKPMTKALLLAMVRKYVGITELH</sequence>
<dbReference type="RefSeq" id="WP_015017795.1">
    <property type="nucleotide sequence ID" value="NC_018719.1"/>
</dbReference>
<dbReference type="InterPro" id="IPR011006">
    <property type="entry name" value="CheY-like_superfamily"/>
</dbReference>
<name>K0IHF6_NITGG</name>
<keyword evidence="4" id="KW-1185">Reference proteome</keyword>
<dbReference type="KEGG" id="nga:Ngar_c02740"/>
<evidence type="ECO:0000313" key="3">
    <source>
        <dbReference type="EMBL" id="AFU57222.1"/>
    </source>
</evidence>
<dbReference type="STRING" id="1237085.Ngar_c02740"/>
<accession>K0IHF6</accession>
<dbReference type="OrthoDB" id="10883at2157"/>